<feature type="compositionally biased region" description="Polar residues" evidence="1">
    <location>
        <begin position="39"/>
        <end position="49"/>
    </location>
</feature>
<evidence type="ECO:0000313" key="2">
    <source>
        <dbReference type="EnsemblPlants" id="MELO3C035145.2.1"/>
    </source>
</evidence>
<dbReference type="Gramene" id="MELO3C035145.2.1">
    <property type="protein sequence ID" value="MELO3C035145.2.1"/>
    <property type="gene ID" value="MELO3C035145.2"/>
</dbReference>
<dbReference type="EnsemblPlants" id="MELO3C035145.2.1">
    <property type="protein sequence ID" value="MELO3C035145.2.1"/>
    <property type="gene ID" value="MELO3C035145.2"/>
</dbReference>
<proteinExistence type="predicted"/>
<organism evidence="2">
    <name type="scientific">Cucumis melo</name>
    <name type="common">Muskmelon</name>
    <dbReference type="NCBI Taxonomy" id="3656"/>
    <lineage>
        <taxon>Eukaryota</taxon>
        <taxon>Viridiplantae</taxon>
        <taxon>Streptophyta</taxon>
        <taxon>Embryophyta</taxon>
        <taxon>Tracheophyta</taxon>
        <taxon>Spermatophyta</taxon>
        <taxon>Magnoliopsida</taxon>
        <taxon>eudicotyledons</taxon>
        <taxon>Gunneridae</taxon>
        <taxon>Pentapetalae</taxon>
        <taxon>rosids</taxon>
        <taxon>fabids</taxon>
        <taxon>Cucurbitales</taxon>
        <taxon>Cucurbitaceae</taxon>
        <taxon>Benincaseae</taxon>
        <taxon>Cucumis</taxon>
    </lineage>
</organism>
<name>A0A9I9EKX0_CUCME</name>
<accession>A0A9I9EKX0</accession>
<evidence type="ECO:0000256" key="1">
    <source>
        <dbReference type="SAM" id="MobiDB-lite"/>
    </source>
</evidence>
<sequence>MTQIHVIEPMDLERILLKASQLDRIEASTTRPRLKFRPPSNSIEASNHPTKIEALDPPQIPQIKSNHIASNQHKYNINTSSTLRLIFCLPRVCRLSSYRPIVSRLAIFNLSSELSQESSLLQLQKNSSLIFIIIESLIASCIIVYDAFGLEVKSGKMCLQSKQIALVRCFRIVKQQEVPSYNGSLDTDQDVSNSAFEL</sequence>
<feature type="region of interest" description="Disordered" evidence="1">
    <location>
        <begin position="29"/>
        <end position="49"/>
    </location>
</feature>
<protein>
    <submittedName>
        <fullName evidence="2">Uncharacterized protein</fullName>
    </submittedName>
</protein>
<reference evidence="2" key="1">
    <citation type="submission" date="2023-03" db="UniProtKB">
        <authorList>
            <consortium name="EnsemblPlants"/>
        </authorList>
    </citation>
    <scope>IDENTIFICATION</scope>
</reference>
<dbReference type="AlphaFoldDB" id="A0A9I9EKX0"/>